<proteinExistence type="predicted"/>
<sequence>MSVKQKKYKQITIEILSAKENNHLESEFIGDNHVSLALKWTPVKEAVSYAVVMIDYEATSAMGMSYVHWYAYNIKNNFLEANAAQTNTSLVQGLPTGFYIDKNQKNNLRYIAPYPPNKSHRYEIRVYALASDILEQIDHLNMHQFDSLINKAGIIGVGMNYAIAPQLKNKNNQAVIVSQEYAQPLFKSPSVRLINDIQIDHLWLNIFTPDMANRLLEKLQCEISIDDTYLNSTKAYGILITSNIGFEKNGSSTVHYAHIVNQKDKQHLKFVNSYQTNSKLLNLNTLTRQKIAHECAIIADNEYLLLTNDAYLNVSVFGLDKEIDQLNQKITDATVTGFFDTMAGHVISYLNKYIKVNKVNE</sequence>
<dbReference type="SUPFAM" id="SSF49777">
    <property type="entry name" value="PEBP-like"/>
    <property type="match status" value="1"/>
</dbReference>
<dbReference type="InterPro" id="IPR036610">
    <property type="entry name" value="PEBP-like_sf"/>
</dbReference>
<protein>
    <submittedName>
        <fullName evidence="1">YbhB/YbcL family Raf kinase inhibitor-like protein</fullName>
    </submittedName>
</protein>
<evidence type="ECO:0000313" key="2">
    <source>
        <dbReference type="Proteomes" id="UP001207252"/>
    </source>
</evidence>
<dbReference type="RefSeq" id="WP_263818102.1">
    <property type="nucleotide sequence ID" value="NZ_JAOXHJ010000007.1"/>
</dbReference>
<dbReference type="NCBIfam" id="TIGR00481">
    <property type="entry name" value="YbhB/YbcL family Raf kinase inhibitor-like protein"/>
    <property type="match status" value="1"/>
</dbReference>
<name>A0ABT3BPW3_9BACT</name>
<dbReference type="EMBL" id="JAOXHJ010000007">
    <property type="protein sequence ID" value="MCV3754298.1"/>
    <property type="molecule type" value="Genomic_DNA"/>
</dbReference>
<comment type="caution">
    <text evidence="1">The sequence shown here is derived from an EMBL/GenBank/DDBJ whole genome shotgun (WGS) entry which is preliminary data.</text>
</comment>
<dbReference type="CDD" id="cd00865">
    <property type="entry name" value="PEBP_bact_arch"/>
    <property type="match status" value="1"/>
</dbReference>
<evidence type="ECO:0000313" key="1">
    <source>
        <dbReference type="EMBL" id="MCV3754298.1"/>
    </source>
</evidence>
<dbReference type="InterPro" id="IPR005247">
    <property type="entry name" value="YbhB_YbcL/LppC-like"/>
</dbReference>
<dbReference type="InterPro" id="IPR008914">
    <property type="entry name" value="PEBP"/>
</dbReference>
<keyword evidence="1" id="KW-0649">Protein kinase inhibitor</keyword>
<dbReference type="Gene3D" id="3.90.280.10">
    <property type="entry name" value="PEBP-like"/>
    <property type="match status" value="1"/>
</dbReference>
<dbReference type="Pfam" id="PF01161">
    <property type="entry name" value="PBP"/>
    <property type="match status" value="1"/>
</dbReference>
<dbReference type="Proteomes" id="UP001207252">
    <property type="component" value="Unassembled WGS sequence"/>
</dbReference>
<gene>
    <name evidence="1" type="ORF">OF365_02820</name>
</gene>
<reference evidence="1 2" key="1">
    <citation type="journal article" date="2020" name="Int. J. Syst. Evol. Microbiol.">
        <title>Ureaplasma miroungigenitalium sp. nov. isolated from northern elephant seals (Mirounga angustirostris) and Ureaplasma zalophigenitalium sp. nov. isolated from California sea lions (Zalophus californianus).</title>
        <authorList>
            <person name="Volokhov D.V."/>
            <person name="Gulland F.M."/>
            <person name="Gao Y."/>
            <person name="Chizhikov V.E."/>
        </authorList>
    </citation>
    <scope>NUCLEOTIDE SEQUENCE [LARGE SCALE GENOMIC DNA]</scope>
    <source>
        <strain evidence="1 2">CSL7644-GEN</strain>
    </source>
</reference>
<dbReference type="GO" id="GO:0004860">
    <property type="term" value="F:protein kinase inhibitor activity"/>
    <property type="evidence" value="ECO:0007669"/>
    <property type="project" value="UniProtKB-KW"/>
</dbReference>
<organism evidence="1 2">
    <name type="scientific">Ureaplasma zalophigenitalium</name>
    <dbReference type="NCBI Taxonomy" id="907723"/>
    <lineage>
        <taxon>Bacteria</taxon>
        <taxon>Bacillati</taxon>
        <taxon>Mycoplasmatota</taxon>
        <taxon>Mycoplasmoidales</taxon>
        <taxon>Mycoplasmoidaceae</taxon>
        <taxon>Ureaplasma</taxon>
    </lineage>
</organism>
<accession>A0ABT3BPW3</accession>
<keyword evidence="2" id="KW-1185">Reference proteome</keyword>